<dbReference type="PIR" id="B75180">
    <property type="entry name" value="B75180"/>
</dbReference>
<dbReference type="SUPFAM" id="SSF111283">
    <property type="entry name" value="Putative modulator of DNA gyrase, PmbA/TldD"/>
    <property type="match status" value="1"/>
</dbReference>
<dbReference type="AlphaFoldDB" id="Q9V130"/>
<organism evidence="5 7">
    <name type="scientific">Pyrococcus abyssi (strain GE5 / Orsay)</name>
    <dbReference type="NCBI Taxonomy" id="272844"/>
    <lineage>
        <taxon>Archaea</taxon>
        <taxon>Methanobacteriati</taxon>
        <taxon>Methanobacteriota</taxon>
        <taxon>Thermococci</taxon>
        <taxon>Thermococcales</taxon>
        <taxon>Thermococcaceae</taxon>
        <taxon>Pyrococcus</taxon>
    </lineage>
</organism>
<dbReference type="GO" id="GO:0005829">
    <property type="term" value="C:cytosol"/>
    <property type="evidence" value="ECO:0007669"/>
    <property type="project" value="TreeGrafter"/>
</dbReference>
<keyword evidence="7" id="KW-1185">Reference proteome</keyword>
<evidence type="ECO:0000313" key="7">
    <source>
        <dbReference type="Proteomes" id="UP000000810"/>
    </source>
</evidence>
<gene>
    <name evidence="5" type="ordered locus">PAB1956</name>
</gene>
<dbReference type="InterPro" id="IPR036059">
    <property type="entry name" value="TldD/PmbA_sf"/>
</dbReference>
<dbReference type="STRING" id="272844.PAB1956"/>
<evidence type="ECO:0000313" key="8">
    <source>
        <dbReference type="Proteomes" id="UP000009139"/>
    </source>
</evidence>
<reference evidence="5 7" key="4">
    <citation type="journal article" date="2003" name="Mol. Microbiol.">
        <title>An integrated analysis of the genome of the hyperthermophilic archaeon Pyrococcus abyssi.</title>
        <authorList>
            <person name="Cohen G."/>
            <person name="Barbe V."/>
            <person name="Flament D."/>
            <person name="Galperin M."/>
            <person name="Heilig R."/>
            <person name="Ripp R."/>
            <person name="Lecompte O."/>
            <person name="Prieur D."/>
            <person name="Poch O."/>
            <person name="Quellerou J."/>
            <person name="Thierry J.C."/>
            <person name="Van der Oost J."/>
            <person name="Weissenbach J."/>
            <person name="Zivanovic Y."/>
            <person name="Forterre P."/>
        </authorList>
    </citation>
    <scope>NUCLEOTIDE SEQUENCE [LARGE SCALE GENOMIC DNA]</scope>
    <source>
        <strain evidence="7">GE5 / Orsay</strain>
        <strain evidence="5">Orsay</strain>
    </source>
</reference>
<dbReference type="InterPro" id="IPR047657">
    <property type="entry name" value="PmbA"/>
</dbReference>
<dbReference type="eggNOG" id="arCOG00322">
    <property type="taxonomic scope" value="Archaea"/>
</dbReference>
<dbReference type="InterPro" id="IPR002510">
    <property type="entry name" value="Metalloprtase-TldD/E_N"/>
</dbReference>
<dbReference type="InterPro" id="IPR045570">
    <property type="entry name" value="Metalloprtase-TldD/E_cen_dom"/>
</dbReference>
<reference evidence="5" key="3">
    <citation type="journal article" date="2001" name="Genome Res.">
        <title>Genome evolution at the genus level: comparison of three complete genomes of hyperthermophilic archaea.</title>
        <authorList>
            <person name="Lecompte O."/>
            <person name="Ripp R."/>
            <person name="Puzos-Barbe V."/>
            <person name="Duprat S."/>
            <person name="Heilig R."/>
            <person name="Dietrich J."/>
            <person name="Thierry J.C."/>
            <person name="Poch O."/>
        </authorList>
    </citation>
    <scope>NUCLEOTIDE SEQUENCE</scope>
    <source>
        <strain evidence="5">Orsay</strain>
    </source>
</reference>
<dbReference type="KEGG" id="pab:PAB1956"/>
<dbReference type="EMBL" id="HE613800">
    <property type="protein sequence ID" value="CCE69991.1"/>
    <property type="molecule type" value="Genomic_DNA"/>
</dbReference>
<dbReference type="InterPro" id="IPR045569">
    <property type="entry name" value="Metalloprtase-TldD/E_C"/>
</dbReference>
<dbReference type="GO" id="GO:0006508">
    <property type="term" value="P:proteolysis"/>
    <property type="evidence" value="ECO:0007669"/>
    <property type="project" value="InterPro"/>
</dbReference>
<evidence type="ECO:0000259" key="3">
    <source>
        <dbReference type="Pfam" id="PF19289"/>
    </source>
</evidence>
<dbReference type="EMBL" id="AJ248284">
    <property type="protein sequence ID" value="CAB49521.1"/>
    <property type="molecule type" value="Genomic_DNA"/>
</dbReference>
<reference evidence="5" key="1">
    <citation type="submission" date="1999-07" db="EMBL/GenBank/DDBJ databases">
        <authorList>
            <person name="Genoscope"/>
        </authorList>
    </citation>
    <scope>NUCLEOTIDE SEQUENCE</scope>
    <source>
        <strain evidence="5">Orsay</strain>
    </source>
</reference>
<dbReference type="Pfam" id="PF01523">
    <property type="entry name" value="PmbA_TldD_1st"/>
    <property type="match status" value="1"/>
</dbReference>
<dbReference type="GO" id="GO:0008237">
    <property type="term" value="F:metallopeptidase activity"/>
    <property type="evidence" value="ECO:0007669"/>
    <property type="project" value="InterPro"/>
</dbReference>
<protein>
    <submittedName>
        <fullName evidence="6">Antibiotic/peptide maturation related protein</fullName>
    </submittedName>
    <submittedName>
        <fullName evidence="5">TldD-like modulator of DNA gyrase, tldD protein homolog</fullName>
    </submittedName>
</protein>
<reference evidence="6 8" key="5">
    <citation type="journal article" date="2012" name="Curr. Microbiol.">
        <title>Re-annotation of two hyperthermophilic archaea Pyrococcus abyssi GE5 and Pyrococcus furiosus DSM 3638.</title>
        <authorList>
            <person name="Gao J."/>
            <person name="Wang J."/>
        </authorList>
    </citation>
    <scope>GENOME REANNOTATION</scope>
    <source>
        <strain evidence="6">GE5</strain>
        <strain evidence="8">GE5 / Orsay</strain>
    </source>
</reference>
<proteinExistence type="predicted"/>
<dbReference type="Pfam" id="PF19290">
    <property type="entry name" value="PmbA_TldD_2nd"/>
    <property type="match status" value="1"/>
</dbReference>
<evidence type="ECO:0000259" key="2">
    <source>
        <dbReference type="Pfam" id="PF01523"/>
    </source>
</evidence>
<evidence type="ECO:0000259" key="4">
    <source>
        <dbReference type="Pfam" id="PF19290"/>
    </source>
</evidence>
<dbReference type="PATRIC" id="fig|272844.11.peg.637"/>
<feature type="domain" description="Metalloprotease TldD/E central" evidence="4">
    <location>
        <begin position="112"/>
        <end position="214"/>
    </location>
</feature>
<accession>Q9V130</accession>
<evidence type="ECO:0000256" key="1">
    <source>
        <dbReference type="SAM" id="MobiDB-lite"/>
    </source>
</evidence>
<dbReference type="PANTHER" id="PTHR43421:SF1">
    <property type="entry name" value="METALLOPROTEASE PMBA"/>
    <property type="match status" value="1"/>
</dbReference>
<evidence type="ECO:0000313" key="6">
    <source>
        <dbReference type="EMBL" id="CCE69991.1"/>
    </source>
</evidence>
<sequence length="448" mass="49241">MDEVGEMEELIKYGEKFFDELEIVVRRSRGIEVNVELNEISMGATRIEKVTIIRGIKDKRVGIAIIDTDSKEEVKKAIEEAAKMAKLNTPDEKWSSLPSPGKYREKPKVSEDLKSVSTETLVEFVTRGIKLARESDPNVTVAGGSAGTSWAEVEIFNSQGINVSQEFGSAHIFFEFVGKKEGVVTPGIFDFDAKDNLELDVEGVVNRGLERVKWAYNVKEAKNEETTVIFGPWAISGLLSYALFPAFSGERLVKKTTPLADKVGEKVASDVITIYDDTFHELSIAKAIADGEGVPTRKVTLIEEGIFKGFIWDNYWAKVYGTESTGHGQRDWRGGGVSIGLNSAVIENGKRELSEIIGEIKHGYLVEGLQGAHSSNPDNGNFAVTANPAYLIEDGEVVGSTVFLIAGNVYELLKQATEVSKDQRALPFMTTAITPYIKFENVKIAGKK</sequence>
<evidence type="ECO:0000313" key="5">
    <source>
        <dbReference type="EMBL" id="CAB49521.1"/>
    </source>
</evidence>
<dbReference type="InterPro" id="IPR035068">
    <property type="entry name" value="TldD/PmbA_N"/>
</dbReference>
<feature type="domain" description="Metalloprotease TldD/E N-terminal" evidence="2">
    <location>
        <begin position="22"/>
        <end position="85"/>
    </location>
</feature>
<dbReference type="Proteomes" id="UP000009139">
    <property type="component" value="Chromosome"/>
</dbReference>
<dbReference type="Gene3D" id="3.30.2290.10">
    <property type="entry name" value="PmbA/TldD superfamily"/>
    <property type="match status" value="1"/>
</dbReference>
<name>Q9V130_PYRAB</name>
<dbReference type="HOGENOM" id="CLU_026425_4_2_2"/>
<dbReference type="Pfam" id="PF19289">
    <property type="entry name" value="PmbA_TldD_3rd"/>
    <property type="match status" value="1"/>
</dbReference>
<feature type="domain" description="Metalloprotease TldD/E C-terminal" evidence="3">
    <location>
        <begin position="225"/>
        <end position="446"/>
    </location>
</feature>
<reference evidence="5" key="2">
    <citation type="journal article" date="2000" name="J. Mol. Biol.">
        <title>Archaeal homologs of eukaryotic methylation guide small nucleolar RNAs: lessons from the Pyrococcus genomes.</title>
        <authorList>
            <person name="Gaspin C."/>
            <person name="Cavaille J."/>
            <person name="Erauso G."/>
        </authorList>
    </citation>
    <scope>NUCLEOTIDE SEQUENCE</scope>
    <source>
        <strain evidence="5">Orsay</strain>
    </source>
</reference>
<dbReference type="Proteomes" id="UP000000810">
    <property type="component" value="Chromosome"/>
</dbReference>
<feature type="region of interest" description="Disordered" evidence="1">
    <location>
        <begin position="89"/>
        <end position="109"/>
    </location>
</feature>
<dbReference type="PANTHER" id="PTHR43421">
    <property type="entry name" value="METALLOPROTEASE PMBA"/>
    <property type="match status" value="1"/>
</dbReference>